<dbReference type="Proteomes" id="UP001055811">
    <property type="component" value="Linkage Group LG01"/>
</dbReference>
<reference evidence="2" key="1">
    <citation type="journal article" date="2022" name="Mol. Ecol. Resour.">
        <title>The genomes of chicory, endive, great burdock and yacon provide insights into Asteraceae palaeo-polyploidization history and plant inulin production.</title>
        <authorList>
            <person name="Fan W."/>
            <person name="Wang S."/>
            <person name="Wang H."/>
            <person name="Wang A."/>
            <person name="Jiang F."/>
            <person name="Liu H."/>
            <person name="Zhao H."/>
            <person name="Xu D."/>
            <person name="Zhang Y."/>
        </authorList>
    </citation>
    <scope>NUCLEOTIDE SEQUENCE [LARGE SCALE GENOMIC DNA]</scope>
    <source>
        <strain evidence="2">cv. Punajuju</strain>
    </source>
</reference>
<protein>
    <submittedName>
        <fullName evidence="1">Uncharacterized protein</fullName>
    </submittedName>
</protein>
<organism evidence="1 2">
    <name type="scientific">Cichorium intybus</name>
    <name type="common">Chicory</name>
    <dbReference type="NCBI Taxonomy" id="13427"/>
    <lineage>
        <taxon>Eukaryota</taxon>
        <taxon>Viridiplantae</taxon>
        <taxon>Streptophyta</taxon>
        <taxon>Embryophyta</taxon>
        <taxon>Tracheophyta</taxon>
        <taxon>Spermatophyta</taxon>
        <taxon>Magnoliopsida</taxon>
        <taxon>eudicotyledons</taxon>
        <taxon>Gunneridae</taxon>
        <taxon>Pentapetalae</taxon>
        <taxon>asterids</taxon>
        <taxon>campanulids</taxon>
        <taxon>Asterales</taxon>
        <taxon>Asteraceae</taxon>
        <taxon>Cichorioideae</taxon>
        <taxon>Cichorieae</taxon>
        <taxon>Cichoriinae</taxon>
        <taxon>Cichorium</taxon>
    </lineage>
</organism>
<evidence type="ECO:0000313" key="2">
    <source>
        <dbReference type="Proteomes" id="UP001055811"/>
    </source>
</evidence>
<accession>A0ACB9GYP9</accession>
<evidence type="ECO:0000313" key="1">
    <source>
        <dbReference type="EMBL" id="KAI3788323.1"/>
    </source>
</evidence>
<sequence>MVQGSGVINSTNKSTDKYNIALWFSHLRAKLALMQDLLICLTCMLAGSQGWRNKQRQKGVPVAVDLRWLRDVPLDKAKLDMGLATLSSLQKRHIISMVMEWELVNDGGIMKLAGSGESKCDICLGLYHWDLKVLMLALSLCFLLKMRLHNHLGVYLKECYRFITTVALDIGARKVLKSGFDGTFRKKKSLLMTNVTNGKDMMLEIANFRSQVGHIRAKQLNAHSVSLPSSSLMFCLN</sequence>
<comment type="caution">
    <text evidence="1">The sequence shown here is derived from an EMBL/GenBank/DDBJ whole genome shotgun (WGS) entry which is preliminary data.</text>
</comment>
<name>A0ACB9GYP9_CICIN</name>
<keyword evidence="2" id="KW-1185">Reference proteome</keyword>
<gene>
    <name evidence="1" type="ORF">L2E82_01084</name>
</gene>
<proteinExistence type="predicted"/>
<reference evidence="1 2" key="2">
    <citation type="journal article" date="2022" name="Mol. Ecol. Resour.">
        <title>The genomes of chicory, endive, great burdock and yacon provide insights into Asteraceae paleo-polyploidization history and plant inulin production.</title>
        <authorList>
            <person name="Fan W."/>
            <person name="Wang S."/>
            <person name="Wang H."/>
            <person name="Wang A."/>
            <person name="Jiang F."/>
            <person name="Liu H."/>
            <person name="Zhao H."/>
            <person name="Xu D."/>
            <person name="Zhang Y."/>
        </authorList>
    </citation>
    <scope>NUCLEOTIDE SEQUENCE [LARGE SCALE GENOMIC DNA]</scope>
    <source>
        <strain evidence="2">cv. Punajuju</strain>
        <tissue evidence="1">Leaves</tissue>
    </source>
</reference>
<dbReference type="EMBL" id="CM042009">
    <property type="protein sequence ID" value="KAI3788323.1"/>
    <property type="molecule type" value="Genomic_DNA"/>
</dbReference>